<reference evidence="2 3" key="1">
    <citation type="submission" date="2018-03" db="EMBL/GenBank/DDBJ databases">
        <title>Ahniella affigens gen. nov., sp. nov., a gammaproteobacterium isolated from sandy soil near a stream.</title>
        <authorList>
            <person name="Ko Y."/>
            <person name="Kim J.-H."/>
        </authorList>
    </citation>
    <scope>NUCLEOTIDE SEQUENCE [LARGE SCALE GENOMIC DNA]</scope>
    <source>
        <strain evidence="2 3">D13</strain>
    </source>
</reference>
<name>A0A2P1PM97_9GAMM</name>
<reference evidence="2 3" key="2">
    <citation type="submission" date="2018-03" db="EMBL/GenBank/DDBJ databases">
        <authorList>
            <person name="Keele B.F."/>
        </authorList>
    </citation>
    <scope>NUCLEOTIDE SEQUENCE [LARGE SCALE GENOMIC DNA]</scope>
    <source>
        <strain evidence="2 3">D13</strain>
    </source>
</reference>
<organism evidence="2 3">
    <name type="scientific">Ahniella affigens</name>
    <dbReference type="NCBI Taxonomy" id="2021234"/>
    <lineage>
        <taxon>Bacteria</taxon>
        <taxon>Pseudomonadati</taxon>
        <taxon>Pseudomonadota</taxon>
        <taxon>Gammaproteobacteria</taxon>
        <taxon>Lysobacterales</taxon>
        <taxon>Rhodanobacteraceae</taxon>
        <taxon>Ahniella</taxon>
    </lineage>
</organism>
<evidence type="ECO:0000313" key="3">
    <source>
        <dbReference type="Proteomes" id="UP000241074"/>
    </source>
</evidence>
<dbReference type="OrthoDB" id="5815893at2"/>
<keyword evidence="3" id="KW-1185">Reference proteome</keyword>
<evidence type="ECO:0000256" key="1">
    <source>
        <dbReference type="SAM" id="Phobius"/>
    </source>
</evidence>
<proteinExistence type="predicted"/>
<dbReference type="RefSeq" id="WP_106889888.1">
    <property type="nucleotide sequence ID" value="NZ_CP027860.1"/>
</dbReference>
<evidence type="ECO:0000313" key="2">
    <source>
        <dbReference type="EMBL" id="AVP95959.1"/>
    </source>
</evidence>
<dbReference type="EMBL" id="CP027860">
    <property type="protein sequence ID" value="AVP95959.1"/>
    <property type="molecule type" value="Genomic_DNA"/>
</dbReference>
<keyword evidence="1" id="KW-1133">Transmembrane helix</keyword>
<feature type="transmembrane region" description="Helical" evidence="1">
    <location>
        <begin position="125"/>
        <end position="154"/>
    </location>
</feature>
<sequence>MSNPFQAPQSRLAEAPEIDLGPKVFYLPWQVLLVGVLAGPIALIYMLRSNEVMLGRLARSKWILLGGIALCVLAVPLVRSLNSFAGTTSVYAGLTLIAVLWSYARQMPAIRASSHPELGTLSHAWPTLIITILASIGFSAMLAVVVFSAIGIFFPGF</sequence>
<dbReference type="Proteomes" id="UP000241074">
    <property type="component" value="Chromosome"/>
</dbReference>
<keyword evidence="1" id="KW-0812">Transmembrane</keyword>
<feature type="transmembrane region" description="Helical" evidence="1">
    <location>
        <begin position="84"/>
        <end position="104"/>
    </location>
</feature>
<accession>A0A2P1PM97</accession>
<keyword evidence="1" id="KW-0472">Membrane</keyword>
<gene>
    <name evidence="2" type="ORF">C7S18_01555</name>
</gene>
<dbReference type="KEGG" id="xba:C7S18_01555"/>
<dbReference type="AlphaFoldDB" id="A0A2P1PM97"/>
<feature type="transmembrane region" description="Helical" evidence="1">
    <location>
        <begin position="26"/>
        <end position="47"/>
    </location>
</feature>
<protein>
    <submittedName>
        <fullName evidence="2">Uncharacterized protein</fullName>
    </submittedName>
</protein>
<feature type="transmembrane region" description="Helical" evidence="1">
    <location>
        <begin position="59"/>
        <end position="78"/>
    </location>
</feature>